<feature type="binding site" evidence="4">
    <location>
        <begin position="60"/>
        <end position="61"/>
    </location>
    <ligand>
        <name>FMN</name>
        <dbReference type="ChEBI" id="CHEBI:58210"/>
    </ligand>
</feature>
<dbReference type="PANTHER" id="PTHR10851:SF4">
    <property type="entry name" value="PYRIDOXAL 5'-PHOSPHATE SYNTHASE"/>
    <property type="match status" value="1"/>
</dbReference>
<dbReference type="GO" id="GO:0010181">
    <property type="term" value="F:FMN binding"/>
    <property type="evidence" value="ECO:0007669"/>
    <property type="project" value="InterPro"/>
</dbReference>
<name>A0A0W0TKK4_LEGER</name>
<dbReference type="SUPFAM" id="SSF50475">
    <property type="entry name" value="FMN-binding split barrel"/>
    <property type="match status" value="1"/>
</dbReference>
<dbReference type="RefSeq" id="WP_058527035.1">
    <property type="nucleotide sequence ID" value="NZ_CAAAHY010000007.1"/>
</dbReference>
<dbReference type="PATRIC" id="fig|448.7.peg.1981"/>
<keyword evidence="3" id="KW-0560">Oxidoreductase</keyword>
<dbReference type="OrthoDB" id="5645701at2"/>
<dbReference type="Gene3D" id="2.30.110.10">
    <property type="entry name" value="Electron Transport, Fmn-binding Protein, Chain A"/>
    <property type="match status" value="1"/>
</dbReference>
<evidence type="ECO:0000313" key="6">
    <source>
        <dbReference type="EMBL" id="KTC96099.1"/>
    </source>
</evidence>
<dbReference type="GO" id="GO:0004733">
    <property type="term" value="F:pyridoxamine phosphate oxidase activity"/>
    <property type="evidence" value="ECO:0007669"/>
    <property type="project" value="InterPro"/>
</dbReference>
<keyword evidence="7" id="KW-1185">Reference proteome</keyword>
<feature type="binding site" evidence="4">
    <location>
        <position position="67"/>
    </location>
    <ligand>
        <name>FMN</name>
        <dbReference type="ChEBI" id="CHEBI:58210"/>
    </ligand>
</feature>
<evidence type="ECO:0000256" key="3">
    <source>
        <dbReference type="ARBA" id="ARBA00023002"/>
    </source>
</evidence>
<protein>
    <submittedName>
        <fullName evidence="6">Pyridoxamine 5'-phosphate oxidase</fullName>
    </submittedName>
</protein>
<dbReference type="PIRSF" id="PIRSF000190">
    <property type="entry name" value="Pyd_amn-ph_oxd"/>
    <property type="match status" value="1"/>
</dbReference>
<dbReference type="Pfam" id="PF01243">
    <property type="entry name" value="PNPOx_N"/>
    <property type="match status" value="1"/>
</dbReference>
<evidence type="ECO:0000256" key="4">
    <source>
        <dbReference type="PIRSR" id="PIRSR000190-2"/>
    </source>
</evidence>
<gene>
    <name evidence="6" type="ORF">Lery_1891</name>
</gene>
<sequence length="198" mass="22314">MSQVLSPITCLKQWLTAEQDAGAVNPQQAVLSTVASAPKPVPHARVVAVREITEEGLLFFTQTGSRKVDELMANPAAVLTFWFELHQRQISLEGQANKLSAQENAWYWQNNPREAQIRFSSYAPTSGQVIPSKDILEQKRACLHAEFEGKAIAPSPFYCGFRFKPTTVYCYSYRTDELSDASRYTCREDGWIHQLLSP</sequence>
<proteinExistence type="predicted"/>
<evidence type="ECO:0000313" key="7">
    <source>
        <dbReference type="Proteomes" id="UP000054773"/>
    </source>
</evidence>
<organism evidence="6 7">
    <name type="scientific">Legionella erythra</name>
    <dbReference type="NCBI Taxonomy" id="448"/>
    <lineage>
        <taxon>Bacteria</taxon>
        <taxon>Pseudomonadati</taxon>
        <taxon>Pseudomonadota</taxon>
        <taxon>Gammaproteobacteria</taxon>
        <taxon>Legionellales</taxon>
        <taxon>Legionellaceae</taxon>
        <taxon>Legionella</taxon>
    </lineage>
</organism>
<accession>A0A0W0TKK4</accession>
<comment type="caution">
    <text evidence="6">The sequence shown here is derived from an EMBL/GenBank/DDBJ whole genome shotgun (WGS) entry which is preliminary data.</text>
</comment>
<evidence type="ECO:0000256" key="1">
    <source>
        <dbReference type="ARBA" id="ARBA00022630"/>
    </source>
</evidence>
<feature type="binding site" evidence="4">
    <location>
        <position position="89"/>
    </location>
    <ligand>
        <name>FMN</name>
        <dbReference type="ChEBI" id="CHEBI:58210"/>
    </ligand>
</feature>
<dbReference type="STRING" id="448.Lery_1891"/>
<dbReference type="AlphaFoldDB" id="A0A0W0TKK4"/>
<keyword evidence="1" id="KW-0285">Flavoprotein</keyword>
<keyword evidence="2 4" id="KW-0288">FMN</keyword>
<dbReference type="PANTHER" id="PTHR10851">
    <property type="entry name" value="PYRIDOXINE-5-PHOSPHATE OXIDASE"/>
    <property type="match status" value="1"/>
</dbReference>
<comment type="cofactor">
    <cofactor evidence="4">
        <name>FMN</name>
        <dbReference type="ChEBI" id="CHEBI:58210"/>
    </cofactor>
    <text evidence="4">Binds 1 FMN per subunit.</text>
</comment>
<dbReference type="InterPro" id="IPR011576">
    <property type="entry name" value="Pyridox_Oxase_N"/>
</dbReference>
<dbReference type="InterPro" id="IPR000659">
    <property type="entry name" value="Pyridox_Oxase"/>
</dbReference>
<reference evidence="6 7" key="1">
    <citation type="submission" date="2015-11" db="EMBL/GenBank/DDBJ databases">
        <title>Genomic analysis of 38 Legionella species identifies large and diverse effector repertoires.</title>
        <authorList>
            <person name="Burstein D."/>
            <person name="Amaro F."/>
            <person name="Zusman T."/>
            <person name="Lifshitz Z."/>
            <person name="Cohen O."/>
            <person name="Gilbert J.A."/>
            <person name="Pupko T."/>
            <person name="Shuman H.A."/>
            <person name="Segal G."/>
        </authorList>
    </citation>
    <scope>NUCLEOTIDE SEQUENCE [LARGE SCALE GENOMIC DNA]</scope>
    <source>
        <strain evidence="6 7">SE-32A-C8</strain>
    </source>
</reference>
<feature type="domain" description="Pyridoxamine 5'-phosphate oxidase N-terminal" evidence="5">
    <location>
        <begin position="25"/>
        <end position="137"/>
    </location>
</feature>
<evidence type="ECO:0000256" key="2">
    <source>
        <dbReference type="ARBA" id="ARBA00022643"/>
    </source>
</evidence>
<feature type="binding site" evidence="4">
    <location>
        <position position="66"/>
    </location>
    <ligand>
        <name>FMN</name>
        <dbReference type="ChEBI" id="CHEBI:58210"/>
    </ligand>
</feature>
<dbReference type="GO" id="GO:0008615">
    <property type="term" value="P:pyridoxine biosynthetic process"/>
    <property type="evidence" value="ECO:0007669"/>
    <property type="project" value="InterPro"/>
</dbReference>
<dbReference type="Proteomes" id="UP000054773">
    <property type="component" value="Unassembled WGS sequence"/>
</dbReference>
<dbReference type="InterPro" id="IPR012349">
    <property type="entry name" value="Split_barrel_FMN-bd"/>
</dbReference>
<evidence type="ECO:0000259" key="5">
    <source>
        <dbReference type="Pfam" id="PF01243"/>
    </source>
</evidence>
<dbReference type="EMBL" id="LNYA01000030">
    <property type="protein sequence ID" value="KTC96099.1"/>
    <property type="molecule type" value="Genomic_DNA"/>
</dbReference>